<feature type="compositionally biased region" description="Basic and acidic residues" evidence="1">
    <location>
        <begin position="821"/>
        <end position="835"/>
    </location>
</feature>
<evidence type="ECO:0000313" key="2">
    <source>
        <dbReference type="Proteomes" id="UP000695022"/>
    </source>
</evidence>
<feature type="compositionally biased region" description="Low complexity" evidence="1">
    <location>
        <begin position="137"/>
        <end position="148"/>
    </location>
</feature>
<proteinExistence type="predicted"/>
<feature type="compositionally biased region" description="Low complexity" evidence="1">
    <location>
        <begin position="65"/>
        <end position="78"/>
    </location>
</feature>
<feature type="region of interest" description="Disordered" evidence="1">
    <location>
        <begin position="1"/>
        <end position="227"/>
    </location>
</feature>
<protein>
    <submittedName>
        <fullName evidence="3">Uncharacterized protein LOC106814372</fullName>
    </submittedName>
</protein>
<feature type="compositionally biased region" description="Basic and acidic residues" evidence="1">
    <location>
        <begin position="766"/>
        <end position="791"/>
    </location>
</feature>
<organism evidence="2 3">
    <name type="scientific">Priapulus caudatus</name>
    <name type="common">Priapulid worm</name>
    <dbReference type="NCBI Taxonomy" id="37621"/>
    <lineage>
        <taxon>Eukaryota</taxon>
        <taxon>Metazoa</taxon>
        <taxon>Ecdysozoa</taxon>
        <taxon>Scalidophora</taxon>
        <taxon>Priapulida</taxon>
        <taxon>Priapulimorpha</taxon>
        <taxon>Priapulimorphida</taxon>
        <taxon>Priapulidae</taxon>
        <taxon>Priapulus</taxon>
    </lineage>
</organism>
<sequence>MSTVSHSSVPHSPQATTTLTGNGVVGEARVGDVSSYYVPPQDYVQTKLPEQDQPPRSPPGHPVSMAMQEDAETAAAAAVPGPHGDRTSVIVRNHRHDDDRDEGSAELGSIHDRAAEAPSPRATAVGVSALPPDARIGGAADSATAGSEGESESWEAARKMGDEDRAASEDKDEDAAREDAKDADAASEDAEAVSEVADAEAANKDAGDASENAKDAGEYSEVASEDAEAAFKDAEAAIKSVAAAIEDAEAAGEDAKDAEVASEDGEDETAPSFEYAKNEEVANEDAEGGSENTKDEKDADAASKDAAEDAWEDVGDASEDESEDAKHANDYAKAANDDADAASSRRMREAAVATILRRTVDCVCGDELLDRLSRRHDDDPASSAGIAHHYRLAADMLSTLLRRVAASDDLATPEAARPCSVLVWRVDDGNVGALKRRHLLRAINLSAAASRRKTTATTNKRRSEAAANKPQSREEAASPREPLTTNKRRAAAVTAAEVAAAKEQDVSEPSEEQREPSPDAGGRPVRSLRPRRRVPDYRTAPAASARLQLGGGGRATHDGAALLGKIAPLRRNLIPAGGFLPAKRPELREGEDDAAASEEEERRERLAQIATAAAVVRERRAACAKSEETMRRNEDEEKWLDRCVARRDDLHGERRRARGSGVRRRPPTSLASCCPRVDDRRRGNAAAAPLHSLTSTLSLARDPGCHRGRVRRGSPEARESTQRSREESPHLAAAHVVRRPPAAGSGAARSRRPAGDESTASSARTGRLEEDSLIDRRSRATRDGGGRESRARSTAPKKARKAECSCAATLGEEGARRRRGRELPPEEKPAPRGTREAFSLATRERARRKRTALSRRRRLPAVKVSPQSRWVDRQSRRHVASIEPRAARERAWRPRGAETALV</sequence>
<reference evidence="3" key="1">
    <citation type="submission" date="2025-08" db="UniProtKB">
        <authorList>
            <consortium name="RefSeq"/>
        </authorList>
    </citation>
    <scope>IDENTIFICATION</scope>
</reference>
<feature type="compositionally biased region" description="Basic and acidic residues" evidence="1">
    <location>
        <begin position="292"/>
        <end position="307"/>
    </location>
</feature>
<feature type="region of interest" description="Disordered" evidence="1">
    <location>
        <begin position="248"/>
        <end position="343"/>
    </location>
</feature>
<dbReference type="GeneID" id="106814372"/>
<feature type="compositionally biased region" description="Acidic residues" evidence="1">
    <location>
        <begin position="589"/>
        <end position="599"/>
    </location>
</feature>
<evidence type="ECO:0000313" key="3">
    <source>
        <dbReference type="RefSeq" id="XP_014674167.1"/>
    </source>
</evidence>
<feature type="compositionally biased region" description="Low complexity" evidence="1">
    <location>
        <begin position="1"/>
        <end position="13"/>
    </location>
</feature>
<feature type="compositionally biased region" description="Acidic residues" evidence="1">
    <location>
        <begin position="260"/>
        <end position="269"/>
    </location>
</feature>
<keyword evidence="2" id="KW-1185">Reference proteome</keyword>
<name>A0ABM1EPP6_PRICU</name>
<dbReference type="RefSeq" id="XP_014674167.1">
    <property type="nucleotide sequence ID" value="XM_014818681.1"/>
</dbReference>
<feature type="compositionally biased region" description="Basic and acidic residues" evidence="1">
    <location>
        <begin position="155"/>
        <end position="169"/>
    </location>
</feature>
<feature type="compositionally biased region" description="Basic residues" evidence="1">
    <location>
        <begin position="845"/>
        <end position="860"/>
    </location>
</feature>
<feature type="compositionally biased region" description="Basic and acidic residues" evidence="1">
    <location>
        <begin position="201"/>
        <end position="217"/>
    </location>
</feature>
<feature type="compositionally biased region" description="Basic and acidic residues" evidence="1">
    <location>
        <begin position="713"/>
        <end position="729"/>
    </location>
</feature>
<feature type="region of interest" description="Disordered" evidence="1">
    <location>
        <begin position="653"/>
        <end position="878"/>
    </location>
</feature>
<evidence type="ECO:0000256" key="1">
    <source>
        <dbReference type="SAM" id="MobiDB-lite"/>
    </source>
</evidence>
<feature type="compositionally biased region" description="Basic and acidic residues" evidence="1">
    <location>
        <begin position="500"/>
        <end position="517"/>
    </location>
</feature>
<gene>
    <name evidence="3" type="primary">LOC106814372</name>
</gene>
<feature type="compositionally biased region" description="Acidic residues" evidence="1">
    <location>
        <begin position="308"/>
        <end position="323"/>
    </location>
</feature>
<feature type="compositionally biased region" description="Low complexity" evidence="1">
    <location>
        <begin position="732"/>
        <end position="748"/>
    </location>
</feature>
<feature type="region of interest" description="Disordered" evidence="1">
    <location>
        <begin position="577"/>
        <end position="605"/>
    </location>
</feature>
<feature type="region of interest" description="Disordered" evidence="1">
    <location>
        <begin position="449"/>
        <end position="554"/>
    </location>
</feature>
<accession>A0ABM1EPP6</accession>
<feature type="compositionally biased region" description="Basic residues" evidence="1">
    <location>
        <begin position="653"/>
        <end position="666"/>
    </location>
</feature>
<dbReference type="Proteomes" id="UP000695022">
    <property type="component" value="Unplaced"/>
</dbReference>